<proteinExistence type="predicted"/>
<dbReference type="Proteomes" id="UP000245444">
    <property type="component" value="Chromosome"/>
</dbReference>
<dbReference type="RefSeq" id="WP_109960741.1">
    <property type="nucleotide sequence ID" value="NZ_CP029553.1"/>
</dbReference>
<evidence type="ECO:0000256" key="1">
    <source>
        <dbReference type="SAM" id="MobiDB-lite"/>
    </source>
</evidence>
<sequence>MEMIVILAAAAALVFAGLVLAFGHGRARRPPLRLPHEQELEDRGDELFRDFDQDLAGLLDEAARDPQAHRAFPERLEAPSAPRLRPQGRMTIDHDPAEPGLPEAAHGPSTHGEAGRRPGSRDPERDGESR</sequence>
<evidence type="ECO:0000313" key="2">
    <source>
        <dbReference type="EMBL" id="AWN48452.1"/>
    </source>
</evidence>
<protein>
    <submittedName>
        <fullName evidence="2">Uncharacterized protein</fullName>
    </submittedName>
</protein>
<dbReference type="AlphaFoldDB" id="A0A2U8WTA3"/>
<feature type="compositionally biased region" description="Basic and acidic residues" evidence="1">
    <location>
        <begin position="66"/>
        <end position="77"/>
    </location>
</feature>
<gene>
    <name evidence="2" type="ORF">DK419_20560</name>
</gene>
<name>A0A2U8WTA3_9HYPH</name>
<feature type="region of interest" description="Disordered" evidence="1">
    <location>
        <begin position="66"/>
        <end position="130"/>
    </location>
</feature>
<dbReference type="KEGG" id="mtea:DK419_20560"/>
<reference evidence="2 3" key="1">
    <citation type="submission" date="2018-05" db="EMBL/GenBank/DDBJ databases">
        <title>Complete Genome Sequence of Methylobacterium sp. 17Sr1-28.</title>
        <authorList>
            <person name="Srinivasan S."/>
        </authorList>
    </citation>
    <scope>NUCLEOTIDE SEQUENCE [LARGE SCALE GENOMIC DNA]</scope>
    <source>
        <strain evidence="2 3">17Sr1-28</strain>
    </source>
</reference>
<keyword evidence="3" id="KW-1185">Reference proteome</keyword>
<accession>A0A2U8WTA3</accession>
<feature type="compositionally biased region" description="Basic and acidic residues" evidence="1">
    <location>
        <begin position="113"/>
        <end position="130"/>
    </location>
</feature>
<dbReference type="OrthoDB" id="8004874at2"/>
<organism evidence="2 3">
    <name type="scientific">Methylobacterium terrae</name>
    <dbReference type="NCBI Taxonomy" id="2202827"/>
    <lineage>
        <taxon>Bacteria</taxon>
        <taxon>Pseudomonadati</taxon>
        <taxon>Pseudomonadota</taxon>
        <taxon>Alphaproteobacteria</taxon>
        <taxon>Hyphomicrobiales</taxon>
        <taxon>Methylobacteriaceae</taxon>
        <taxon>Methylobacterium</taxon>
    </lineage>
</organism>
<dbReference type="EMBL" id="CP029553">
    <property type="protein sequence ID" value="AWN48452.1"/>
    <property type="molecule type" value="Genomic_DNA"/>
</dbReference>
<evidence type="ECO:0000313" key="3">
    <source>
        <dbReference type="Proteomes" id="UP000245444"/>
    </source>
</evidence>